<name>A0ABN0XBW8_9LACT</name>
<dbReference type="Gene3D" id="3.40.30.10">
    <property type="entry name" value="Glutaredoxin"/>
    <property type="match status" value="1"/>
</dbReference>
<evidence type="ECO:0000313" key="5">
    <source>
        <dbReference type="EMBL" id="GAA0360216.1"/>
    </source>
</evidence>
<dbReference type="InterPro" id="IPR036249">
    <property type="entry name" value="Thioredoxin-like_sf"/>
</dbReference>
<dbReference type="InterPro" id="IPR000889">
    <property type="entry name" value="Glutathione_peroxidase"/>
</dbReference>
<comment type="caution">
    <text evidence="5">The sequence shown here is derived from an EMBL/GenBank/DDBJ whole genome shotgun (WGS) entry which is preliminary data.</text>
</comment>
<keyword evidence="3 4" id="KW-0560">Oxidoreductase</keyword>
<gene>
    <name evidence="5" type="ORF">GCM10008932_10980</name>
</gene>
<accession>A0ABN0XBW8</accession>
<evidence type="ECO:0000256" key="3">
    <source>
        <dbReference type="ARBA" id="ARBA00023002"/>
    </source>
</evidence>
<dbReference type="PROSITE" id="PS51355">
    <property type="entry name" value="GLUTATHIONE_PEROXID_3"/>
    <property type="match status" value="1"/>
</dbReference>
<dbReference type="EMBL" id="BAAACW010000066">
    <property type="protein sequence ID" value="GAA0360216.1"/>
    <property type="molecule type" value="Genomic_DNA"/>
</dbReference>
<dbReference type="PRINTS" id="PR01011">
    <property type="entry name" value="GLUTPROXDASE"/>
</dbReference>
<dbReference type="PROSITE" id="PS00763">
    <property type="entry name" value="GLUTATHIONE_PEROXID_2"/>
    <property type="match status" value="1"/>
</dbReference>
<evidence type="ECO:0000256" key="2">
    <source>
        <dbReference type="ARBA" id="ARBA00022559"/>
    </source>
</evidence>
<dbReference type="PANTHER" id="PTHR11592:SF78">
    <property type="entry name" value="GLUTATHIONE PEROXIDASE"/>
    <property type="match status" value="1"/>
</dbReference>
<protein>
    <recommendedName>
        <fullName evidence="4">Glutathione peroxidase</fullName>
    </recommendedName>
</protein>
<dbReference type="RefSeq" id="WP_343754617.1">
    <property type="nucleotide sequence ID" value="NZ_BAAACW010000066.1"/>
</dbReference>
<dbReference type="GO" id="GO:0004601">
    <property type="term" value="F:peroxidase activity"/>
    <property type="evidence" value="ECO:0007669"/>
    <property type="project" value="UniProtKB-KW"/>
</dbReference>
<evidence type="ECO:0000256" key="1">
    <source>
        <dbReference type="ARBA" id="ARBA00006926"/>
    </source>
</evidence>
<sequence>MSIYDIEVTHINGNKQQLSDYRDRYMVIVNTASQCGLVGQLEDLEELYQTFKEEGVVVLGFPSNQFMNQEPLGNEEIQTFCETTYNVSFPLFEKIDVNGDSAHPLYQYLVKETKNKKIKWNFTKFLVAPEEASITRFAPTTSPKKVKKEIELLIKSN</sequence>
<keyword evidence="2 4" id="KW-0575">Peroxidase</keyword>
<proteinExistence type="inferred from homology"/>
<comment type="similarity">
    <text evidence="1 4">Belongs to the glutathione peroxidase family.</text>
</comment>
<dbReference type="InterPro" id="IPR029760">
    <property type="entry name" value="GPX_CS"/>
</dbReference>
<dbReference type="PIRSF" id="PIRSF000303">
    <property type="entry name" value="Glutathion_perox"/>
    <property type="match status" value="1"/>
</dbReference>
<organism evidence="5 6">
    <name type="scientific">Alkalibacterium iburiense</name>
    <dbReference type="NCBI Taxonomy" id="290589"/>
    <lineage>
        <taxon>Bacteria</taxon>
        <taxon>Bacillati</taxon>
        <taxon>Bacillota</taxon>
        <taxon>Bacilli</taxon>
        <taxon>Lactobacillales</taxon>
        <taxon>Carnobacteriaceae</taxon>
        <taxon>Alkalibacterium</taxon>
    </lineage>
</organism>
<dbReference type="CDD" id="cd00340">
    <property type="entry name" value="GSH_Peroxidase"/>
    <property type="match status" value="1"/>
</dbReference>
<keyword evidence="6" id="KW-1185">Reference proteome</keyword>
<dbReference type="SUPFAM" id="SSF52833">
    <property type="entry name" value="Thioredoxin-like"/>
    <property type="match status" value="1"/>
</dbReference>
<reference evidence="5 6" key="1">
    <citation type="journal article" date="2019" name="Int. J. Syst. Evol. Microbiol.">
        <title>The Global Catalogue of Microorganisms (GCM) 10K type strain sequencing project: providing services to taxonomists for standard genome sequencing and annotation.</title>
        <authorList>
            <consortium name="The Broad Institute Genomics Platform"/>
            <consortium name="The Broad Institute Genome Sequencing Center for Infectious Disease"/>
            <person name="Wu L."/>
            <person name="Ma J."/>
        </authorList>
    </citation>
    <scope>NUCLEOTIDE SEQUENCE [LARGE SCALE GENOMIC DNA]</scope>
    <source>
        <strain evidence="5 6">JCM 12662</strain>
    </source>
</reference>
<dbReference type="Pfam" id="PF00255">
    <property type="entry name" value="GSHPx"/>
    <property type="match status" value="1"/>
</dbReference>
<dbReference type="Proteomes" id="UP001501166">
    <property type="component" value="Unassembled WGS sequence"/>
</dbReference>
<evidence type="ECO:0000313" key="6">
    <source>
        <dbReference type="Proteomes" id="UP001501166"/>
    </source>
</evidence>
<dbReference type="PANTHER" id="PTHR11592">
    <property type="entry name" value="GLUTATHIONE PEROXIDASE"/>
    <property type="match status" value="1"/>
</dbReference>
<evidence type="ECO:0000256" key="4">
    <source>
        <dbReference type="RuleBase" id="RU000499"/>
    </source>
</evidence>